<accession>A0ACA9P4G6</accession>
<sequence>VQSETPMCSNNDQQSDSESDHDNYKTDKLQLNVGYQKSINTIVINKFVERYNHSLAPHRKKFAPSLRSLLQNIFDTIKFPIQEYNLGAKARHWYILKKFSDQPLYDCDLYNAL</sequence>
<dbReference type="EMBL" id="CAJVPU010021914">
    <property type="protein sequence ID" value="CAG8683284.1"/>
    <property type="molecule type" value="Genomic_DNA"/>
</dbReference>
<reference evidence="1" key="1">
    <citation type="submission" date="2021-06" db="EMBL/GenBank/DDBJ databases">
        <authorList>
            <person name="Kallberg Y."/>
            <person name="Tangrot J."/>
            <person name="Rosling A."/>
        </authorList>
    </citation>
    <scope>NUCLEOTIDE SEQUENCE</scope>
    <source>
        <strain evidence="1">IL203A</strain>
    </source>
</reference>
<keyword evidence="2" id="KW-1185">Reference proteome</keyword>
<evidence type="ECO:0000313" key="1">
    <source>
        <dbReference type="EMBL" id="CAG8683284.1"/>
    </source>
</evidence>
<evidence type="ECO:0000313" key="2">
    <source>
        <dbReference type="Proteomes" id="UP000789702"/>
    </source>
</evidence>
<feature type="non-terminal residue" evidence="1">
    <location>
        <position position="1"/>
    </location>
</feature>
<feature type="non-terminal residue" evidence="1">
    <location>
        <position position="113"/>
    </location>
</feature>
<dbReference type="Proteomes" id="UP000789702">
    <property type="component" value="Unassembled WGS sequence"/>
</dbReference>
<protein>
    <submittedName>
        <fullName evidence="1">600_t:CDS:1</fullName>
    </submittedName>
</protein>
<organism evidence="1 2">
    <name type="scientific">Dentiscutata heterogama</name>
    <dbReference type="NCBI Taxonomy" id="1316150"/>
    <lineage>
        <taxon>Eukaryota</taxon>
        <taxon>Fungi</taxon>
        <taxon>Fungi incertae sedis</taxon>
        <taxon>Mucoromycota</taxon>
        <taxon>Glomeromycotina</taxon>
        <taxon>Glomeromycetes</taxon>
        <taxon>Diversisporales</taxon>
        <taxon>Gigasporaceae</taxon>
        <taxon>Dentiscutata</taxon>
    </lineage>
</organism>
<comment type="caution">
    <text evidence="1">The sequence shown here is derived from an EMBL/GenBank/DDBJ whole genome shotgun (WGS) entry which is preliminary data.</text>
</comment>
<gene>
    <name evidence="1" type="ORF">DHETER_LOCUS10772</name>
</gene>
<proteinExistence type="predicted"/>
<name>A0ACA9P4G6_9GLOM</name>